<gene>
    <name evidence="2" type="ORF">JXQ802_LOCUS11876</name>
    <name evidence="1" type="ORF">PYM288_LOCUS10971</name>
</gene>
<keyword evidence="3" id="KW-1185">Reference proteome</keyword>
<accession>A0A814DFI3</accession>
<comment type="caution">
    <text evidence="2">The sequence shown here is derived from an EMBL/GenBank/DDBJ whole genome shotgun (WGS) entry which is preliminary data.</text>
</comment>
<proteinExistence type="predicted"/>
<sequence length="71" mass="8248">MPGAETGNKTVKCWCLCDIFGPFRALKFWALRISSKNLSFYKVLISLLDAEYDREEPNENPKFESSQQRET</sequence>
<dbReference type="EMBL" id="CAJNOH010000179">
    <property type="protein sequence ID" value="CAF0929428.1"/>
    <property type="molecule type" value="Genomic_DNA"/>
</dbReference>
<organism evidence="2 3">
    <name type="scientific">Rotaria sordida</name>
    <dbReference type="NCBI Taxonomy" id="392033"/>
    <lineage>
        <taxon>Eukaryota</taxon>
        <taxon>Metazoa</taxon>
        <taxon>Spiralia</taxon>
        <taxon>Gnathifera</taxon>
        <taxon>Rotifera</taxon>
        <taxon>Eurotatoria</taxon>
        <taxon>Bdelloidea</taxon>
        <taxon>Philodinida</taxon>
        <taxon>Philodinidae</taxon>
        <taxon>Rotaria</taxon>
    </lineage>
</organism>
<evidence type="ECO:0000313" key="1">
    <source>
        <dbReference type="EMBL" id="CAF0929428.1"/>
    </source>
</evidence>
<dbReference type="Proteomes" id="UP000663870">
    <property type="component" value="Unassembled WGS sequence"/>
</dbReference>
<evidence type="ECO:0000313" key="2">
    <source>
        <dbReference type="EMBL" id="CAF0954706.1"/>
    </source>
</evidence>
<dbReference type="AlphaFoldDB" id="A0A814DFI3"/>
<protein>
    <submittedName>
        <fullName evidence="2">Uncharacterized protein</fullName>
    </submittedName>
</protein>
<dbReference type="EMBL" id="CAJNOL010000239">
    <property type="protein sequence ID" value="CAF0954706.1"/>
    <property type="molecule type" value="Genomic_DNA"/>
</dbReference>
<name>A0A814DFI3_9BILA</name>
<dbReference type="Proteomes" id="UP000663854">
    <property type="component" value="Unassembled WGS sequence"/>
</dbReference>
<reference evidence="2" key="1">
    <citation type="submission" date="2021-02" db="EMBL/GenBank/DDBJ databases">
        <authorList>
            <person name="Nowell W R."/>
        </authorList>
    </citation>
    <scope>NUCLEOTIDE SEQUENCE</scope>
</reference>
<evidence type="ECO:0000313" key="3">
    <source>
        <dbReference type="Proteomes" id="UP000663870"/>
    </source>
</evidence>